<dbReference type="Proteomes" id="UP000549052">
    <property type="component" value="Unassembled WGS sequence"/>
</dbReference>
<name>A0A839EX68_9HYPH</name>
<protein>
    <submittedName>
        <fullName evidence="1">Uncharacterized protein</fullName>
    </submittedName>
</protein>
<evidence type="ECO:0000313" key="1">
    <source>
        <dbReference type="EMBL" id="MBA8881090.1"/>
    </source>
</evidence>
<evidence type="ECO:0000313" key="2">
    <source>
        <dbReference type="Proteomes" id="UP000549052"/>
    </source>
</evidence>
<keyword evidence="2" id="KW-1185">Reference proteome</keyword>
<sequence length="44" mass="5346">MNGTERFEHVPNRMDVKNLTTRGQKCCQQTPFEFFVERWILETK</sequence>
<dbReference type="AlphaFoldDB" id="A0A839EX68"/>
<reference evidence="1 2" key="1">
    <citation type="submission" date="2020-07" db="EMBL/GenBank/DDBJ databases">
        <title>Genomic Encyclopedia of Type Strains, Phase IV (KMG-V): Genome sequencing to study the core and pangenomes of soil and plant-associated prokaryotes.</title>
        <authorList>
            <person name="Whitman W."/>
        </authorList>
    </citation>
    <scope>NUCLEOTIDE SEQUENCE [LARGE SCALE GENOMIC DNA]</scope>
    <source>
        <strain evidence="1 2">AN3</strain>
    </source>
</reference>
<proteinExistence type="predicted"/>
<comment type="caution">
    <text evidence="1">The sequence shown here is derived from an EMBL/GenBank/DDBJ whole genome shotgun (WGS) entry which is preliminary data.</text>
</comment>
<organism evidence="1 2">
    <name type="scientific">Phyllobacterium myrsinacearum</name>
    <dbReference type="NCBI Taxonomy" id="28101"/>
    <lineage>
        <taxon>Bacteria</taxon>
        <taxon>Pseudomonadati</taxon>
        <taxon>Pseudomonadota</taxon>
        <taxon>Alphaproteobacteria</taxon>
        <taxon>Hyphomicrobiales</taxon>
        <taxon>Phyllobacteriaceae</taxon>
        <taxon>Phyllobacterium</taxon>
    </lineage>
</organism>
<dbReference type="EMBL" id="JACGXN010000011">
    <property type="protein sequence ID" value="MBA8881090.1"/>
    <property type="molecule type" value="Genomic_DNA"/>
</dbReference>
<accession>A0A839EX68</accession>
<gene>
    <name evidence="1" type="ORF">FHW16_004825</name>
</gene>